<keyword evidence="9" id="KW-0378">Hydrolase</keyword>
<evidence type="ECO:0000256" key="9">
    <source>
        <dbReference type="ARBA" id="ARBA00022801"/>
    </source>
</evidence>
<dbReference type="GO" id="GO:0000701">
    <property type="term" value="F:purine-specific mismatch base pair DNA N-glycosylase activity"/>
    <property type="evidence" value="ECO:0007669"/>
    <property type="project" value="UniProtKB-EC"/>
</dbReference>
<evidence type="ECO:0000313" key="16">
    <source>
        <dbReference type="EMBL" id="MCP1337582.1"/>
    </source>
</evidence>
<dbReference type="InterPro" id="IPR011257">
    <property type="entry name" value="DNA_glycosylase"/>
</dbReference>
<evidence type="ECO:0000256" key="1">
    <source>
        <dbReference type="ARBA" id="ARBA00000843"/>
    </source>
</evidence>
<proteinExistence type="inferred from homology"/>
<evidence type="ECO:0000256" key="10">
    <source>
        <dbReference type="ARBA" id="ARBA00023004"/>
    </source>
</evidence>
<dbReference type="Pfam" id="PF14815">
    <property type="entry name" value="NUDIX_4"/>
    <property type="match status" value="1"/>
</dbReference>
<dbReference type="PROSITE" id="PS01155">
    <property type="entry name" value="ENDONUCLEASE_III_2"/>
    <property type="match status" value="1"/>
</dbReference>
<evidence type="ECO:0000256" key="14">
    <source>
        <dbReference type="RuleBase" id="RU365096"/>
    </source>
</evidence>
<evidence type="ECO:0000256" key="4">
    <source>
        <dbReference type="ARBA" id="ARBA00012045"/>
    </source>
</evidence>
<keyword evidence="17" id="KW-1185">Reference proteome</keyword>
<comment type="function">
    <text evidence="2">Adenine glycosylase active on G-A mispairs. MutY also corrects error-prone DNA synthesis past GO lesions which are due to the oxidatively damaged form of guanine: 7,8-dihydro-8-oxoguanine (8-oxo-dGTP).</text>
</comment>
<dbReference type="RefSeq" id="WP_269333546.1">
    <property type="nucleotide sequence ID" value="NZ_JAMZFT010000003.1"/>
</dbReference>
<dbReference type="PANTHER" id="PTHR42944">
    <property type="entry name" value="ADENINE DNA GLYCOSYLASE"/>
    <property type="match status" value="1"/>
</dbReference>
<evidence type="ECO:0000256" key="6">
    <source>
        <dbReference type="ARBA" id="ARBA00022485"/>
    </source>
</evidence>
<keyword evidence="10 14" id="KW-0408">Iron</keyword>
<dbReference type="GO" id="GO:0034039">
    <property type="term" value="F:8-oxo-7,8-dihydroguanine DNA N-glycosylase activity"/>
    <property type="evidence" value="ECO:0007669"/>
    <property type="project" value="TreeGrafter"/>
</dbReference>
<keyword evidence="13 14" id="KW-0326">Glycosidase</keyword>
<dbReference type="Pfam" id="PF00730">
    <property type="entry name" value="HhH-GPD"/>
    <property type="match status" value="1"/>
</dbReference>
<dbReference type="Gene3D" id="1.10.340.30">
    <property type="entry name" value="Hypothetical protein, domain 2"/>
    <property type="match status" value="1"/>
</dbReference>
<dbReference type="GO" id="GO:0046872">
    <property type="term" value="F:metal ion binding"/>
    <property type="evidence" value="ECO:0007669"/>
    <property type="project" value="UniProtKB-UniRule"/>
</dbReference>
<evidence type="ECO:0000256" key="5">
    <source>
        <dbReference type="ARBA" id="ARBA00022023"/>
    </source>
</evidence>
<gene>
    <name evidence="16" type="primary">mutY</name>
    <name evidence="16" type="ORF">NJQ99_14260</name>
</gene>
<keyword evidence="8 14" id="KW-0227">DNA damage</keyword>
<evidence type="ECO:0000256" key="12">
    <source>
        <dbReference type="ARBA" id="ARBA00023204"/>
    </source>
</evidence>
<comment type="similarity">
    <text evidence="3 14">Belongs to the Nth/MutY family.</text>
</comment>
<comment type="catalytic activity">
    <reaction evidence="1 14">
        <text>Hydrolyzes free adenine bases from 7,8-dihydro-8-oxoguanine:adenine mismatched double-stranded DNA, leaving an apurinic site.</text>
        <dbReference type="EC" id="3.2.2.31"/>
    </reaction>
</comment>
<name>A0A9J6PGI3_9PROT</name>
<keyword evidence="7" id="KW-0479">Metal-binding</keyword>
<dbReference type="GO" id="GO:0006284">
    <property type="term" value="P:base-excision repair"/>
    <property type="evidence" value="ECO:0007669"/>
    <property type="project" value="UniProtKB-UniRule"/>
</dbReference>
<dbReference type="Pfam" id="PF00633">
    <property type="entry name" value="HHH"/>
    <property type="match status" value="1"/>
</dbReference>
<comment type="cofactor">
    <cofactor evidence="14">
        <name>[4Fe-4S] cluster</name>
        <dbReference type="ChEBI" id="CHEBI:49883"/>
    </cofactor>
    <text evidence="14">Binds 1 [4Fe-4S] cluster.</text>
</comment>
<dbReference type="InterPro" id="IPR003265">
    <property type="entry name" value="HhH-GPD_domain"/>
</dbReference>
<keyword evidence="11" id="KW-0411">Iron-sulfur</keyword>
<dbReference type="Gene3D" id="1.10.1670.10">
    <property type="entry name" value="Helix-hairpin-Helix base-excision DNA repair enzymes (C-terminal)"/>
    <property type="match status" value="1"/>
</dbReference>
<protein>
    <recommendedName>
        <fullName evidence="5 14">Adenine DNA glycosylase</fullName>
        <ecNumber evidence="4 14">3.2.2.31</ecNumber>
    </recommendedName>
</protein>
<dbReference type="SMART" id="SM00525">
    <property type="entry name" value="FES"/>
    <property type="match status" value="1"/>
</dbReference>
<dbReference type="SMART" id="SM00478">
    <property type="entry name" value="ENDO3c"/>
    <property type="match status" value="1"/>
</dbReference>
<feature type="domain" description="HhH-GPD" evidence="15">
    <location>
        <begin position="56"/>
        <end position="205"/>
    </location>
</feature>
<dbReference type="Gene3D" id="3.90.79.10">
    <property type="entry name" value="Nucleoside Triphosphate Pyrophosphohydrolase"/>
    <property type="match status" value="1"/>
</dbReference>
<dbReference type="GO" id="GO:0035485">
    <property type="term" value="F:adenine/guanine mispair binding"/>
    <property type="evidence" value="ECO:0007669"/>
    <property type="project" value="TreeGrafter"/>
</dbReference>
<dbReference type="GO" id="GO:0032357">
    <property type="term" value="F:oxidized purine DNA binding"/>
    <property type="evidence" value="ECO:0007669"/>
    <property type="project" value="TreeGrafter"/>
</dbReference>
<dbReference type="InterPro" id="IPR005760">
    <property type="entry name" value="A/G_AdeGlyc_MutY"/>
</dbReference>
<dbReference type="EMBL" id="JAMZFT010000003">
    <property type="protein sequence ID" value="MCP1337582.1"/>
    <property type="molecule type" value="Genomic_DNA"/>
</dbReference>
<dbReference type="InterPro" id="IPR004036">
    <property type="entry name" value="Endonuclease-III-like_CS2"/>
</dbReference>
<evidence type="ECO:0000256" key="3">
    <source>
        <dbReference type="ARBA" id="ARBA00008343"/>
    </source>
</evidence>
<dbReference type="GO" id="GO:0006298">
    <property type="term" value="P:mismatch repair"/>
    <property type="evidence" value="ECO:0007669"/>
    <property type="project" value="TreeGrafter"/>
</dbReference>
<keyword evidence="12" id="KW-0234">DNA repair</keyword>
<comment type="caution">
    <text evidence="16">The sequence shown here is derived from an EMBL/GenBank/DDBJ whole genome shotgun (WGS) entry which is preliminary data.</text>
</comment>
<dbReference type="CDD" id="cd03431">
    <property type="entry name" value="NUDIX_DNA_Glycosylase_C-MutY"/>
    <property type="match status" value="1"/>
</dbReference>
<dbReference type="EC" id="3.2.2.31" evidence="4 14"/>
<accession>A0A9J6PGI3</accession>
<evidence type="ECO:0000313" key="17">
    <source>
        <dbReference type="Proteomes" id="UP001055804"/>
    </source>
</evidence>
<reference evidence="16" key="1">
    <citation type="submission" date="2022-06" db="EMBL/GenBank/DDBJ databases">
        <title>Isolation and Genomics of Futiania mangrovii gen. nov., sp. nov., a Rare and Metabolically-versatile member in the Class Alphaproteobacteria.</title>
        <authorList>
            <person name="Liu L."/>
            <person name="Huang W.-C."/>
            <person name="Pan J."/>
            <person name="Li J."/>
            <person name="Huang Y."/>
            <person name="Du H."/>
            <person name="Liu Y."/>
            <person name="Li M."/>
        </authorList>
    </citation>
    <scope>NUCLEOTIDE SEQUENCE</scope>
    <source>
        <strain evidence="16">FT118</strain>
    </source>
</reference>
<dbReference type="NCBIfam" id="TIGR01084">
    <property type="entry name" value="mutY"/>
    <property type="match status" value="1"/>
</dbReference>
<dbReference type="AlphaFoldDB" id="A0A9J6PGI3"/>
<dbReference type="FunFam" id="1.10.340.30:FF:000002">
    <property type="entry name" value="Adenine DNA glycosylase"/>
    <property type="match status" value="1"/>
</dbReference>
<dbReference type="InterPro" id="IPR029119">
    <property type="entry name" value="MutY_C"/>
</dbReference>
<evidence type="ECO:0000256" key="11">
    <source>
        <dbReference type="ARBA" id="ARBA00023014"/>
    </source>
</evidence>
<dbReference type="SUPFAM" id="SSF48150">
    <property type="entry name" value="DNA-glycosylase"/>
    <property type="match status" value="1"/>
</dbReference>
<dbReference type="InterPro" id="IPR044298">
    <property type="entry name" value="MIG/MutY"/>
</dbReference>
<dbReference type="CDD" id="cd00056">
    <property type="entry name" value="ENDO3c"/>
    <property type="match status" value="1"/>
</dbReference>
<dbReference type="Proteomes" id="UP001055804">
    <property type="component" value="Unassembled WGS sequence"/>
</dbReference>
<evidence type="ECO:0000259" key="15">
    <source>
        <dbReference type="SMART" id="SM00478"/>
    </source>
</evidence>
<dbReference type="InterPro" id="IPR003651">
    <property type="entry name" value="Endonuclease3_FeS-loop_motif"/>
</dbReference>
<evidence type="ECO:0000256" key="2">
    <source>
        <dbReference type="ARBA" id="ARBA00002933"/>
    </source>
</evidence>
<evidence type="ECO:0000256" key="13">
    <source>
        <dbReference type="ARBA" id="ARBA00023295"/>
    </source>
</evidence>
<dbReference type="PANTHER" id="PTHR42944:SF1">
    <property type="entry name" value="ADENINE DNA GLYCOSYLASE"/>
    <property type="match status" value="1"/>
</dbReference>
<evidence type="ECO:0000256" key="7">
    <source>
        <dbReference type="ARBA" id="ARBA00022723"/>
    </source>
</evidence>
<dbReference type="GO" id="GO:0051539">
    <property type="term" value="F:4 iron, 4 sulfur cluster binding"/>
    <property type="evidence" value="ECO:0007669"/>
    <property type="project" value="UniProtKB-UniRule"/>
</dbReference>
<sequence length="368" mass="39130">MAGRSGRGENTAAQRRSALLAWYRAQARDLPWRVSPGARAAGVRADPYRVWLSEIMLQQTTVQAVKGYFDTFTARWPTVGALAAAPRDDVLAAWAGLGYYARARNLHACAEVVARDHGGRFPDTVEGLQALPGIGPYTARAVAAIAFDRPVVPMDGNVERVMARLHAVETPLPAAKPELARLADAFEGGEDPGDIAQALMDLGATVCTPRAPACVLCPLREGCAAAARGIAADLPRKAPKAAKPRRFGIAFWVTRADGAVLVRRRPDEGLLGGMVEFPSTPWGDEMPGLQAARAHAPVDAAGGWVLVPGRVAHVFTHFALELAVARPRCAAGARLPEGAFWAHPRDFGALALPTVMRKVARLALDEAG</sequence>
<dbReference type="InterPro" id="IPR015797">
    <property type="entry name" value="NUDIX_hydrolase-like_dom_sf"/>
</dbReference>
<dbReference type="InterPro" id="IPR000445">
    <property type="entry name" value="HhH_motif"/>
</dbReference>
<dbReference type="SUPFAM" id="SSF55811">
    <property type="entry name" value="Nudix"/>
    <property type="match status" value="1"/>
</dbReference>
<organism evidence="16 17">
    <name type="scientific">Futiania mangrovi</name>
    <dbReference type="NCBI Taxonomy" id="2959716"/>
    <lineage>
        <taxon>Bacteria</taxon>
        <taxon>Pseudomonadati</taxon>
        <taxon>Pseudomonadota</taxon>
        <taxon>Alphaproteobacteria</taxon>
        <taxon>Futianiales</taxon>
        <taxon>Futianiaceae</taxon>
        <taxon>Futiania</taxon>
    </lineage>
</organism>
<evidence type="ECO:0000256" key="8">
    <source>
        <dbReference type="ARBA" id="ARBA00022763"/>
    </source>
</evidence>
<keyword evidence="6" id="KW-0004">4Fe-4S</keyword>
<dbReference type="InterPro" id="IPR023170">
    <property type="entry name" value="HhH_base_excis_C"/>
</dbReference>